<evidence type="ECO:0000256" key="2">
    <source>
        <dbReference type="ARBA" id="ARBA00022729"/>
    </source>
</evidence>
<protein>
    <recommendedName>
        <fullName evidence="9">Extracellular solute-binding protein</fullName>
    </recommendedName>
</protein>
<comment type="caution">
    <text evidence="7">The sequence shown here is derived from an EMBL/GenBank/DDBJ whole genome shotgun (WGS) entry which is preliminary data.</text>
</comment>
<reference evidence="7 8" key="1">
    <citation type="submission" date="2021-06" db="EMBL/GenBank/DDBJ databases">
        <authorList>
            <person name="Criscuolo A."/>
        </authorList>
    </citation>
    <scope>NUCLEOTIDE SEQUENCE [LARGE SCALE GENOMIC DNA]</scope>
    <source>
        <strain evidence="8">CIP 111802</strain>
    </source>
</reference>
<keyword evidence="1" id="KW-1003">Cell membrane</keyword>
<evidence type="ECO:0000256" key="3">
    <source>
        <dbReference type="ARBA" id="ARBA00023136"/>
    </source>
</evidence>
<evidence type="ECO:0000256" key="1">
    <source>
        <dbReference type="ARBA" id="ARBA00022475"/>
    </source>
</evidence>
<keyword evidence="3" id="KW-0472">Membrane</keyword>
<evidence type="ECO:0000313" key="7">
    <source>
        <dbReference type="EMBL" id="CAG7625070.1"/>
    </source>
</evidence>
<keyword evidence="4" id="KW-0564">Palmitate</keyword>
<dbReference type="Pfam" id="PF01547">
    <property type="entry name" value="SBP_bac_1"/>
    <property type="match status" value="1"/>
</dbReference>
<keyword evidence="8" id="KW-1185">Reference proteome</keyword>
<dbReference type="EMBL" id="CAJVCE010000002">
    <property type="protein sequence ID" value="CAG7625070.1"/>
    <property type="molecule type" value="Genomic_DNA"/>
</dbReference>
<dbReference type="PANTHER" id="PTHR43649">
    <property type="entry name" value="ARABINOSE-BINDING PROTEIN-RELATED"/>
    <property type="match status" value="1"/>
</dbReference>
<gene>
    <name evidence="7" type="ORF">PAECIP111802_01128</name>
</gene>
<proteinExistence type="predicted"/>
<sequence length="438" mass="48568">MRRIIGSGAAALLIALVAPGCSPSQGTAVQEKPAGTAIVDQKPVTVTVGINTGGYLNEEEFKRYITDPVHKKYPWITIERVLYDKGRSTRELVAIGETPDITITNNINGMQGLVDLKIFAPMDDLIKKHNIDLNRIEPEALEAIKSAMQTTDLVALPYTRHFAALYYNKDIFDKFGVPYPKDGMTWDDVYELARKVTRNEDNVQYRGLEPNYIERPASQLSLPYVDPKTNKSLLNTEPWKRVLSFMEKVHRIPGNSQIIYGGDANNLFAKNKTLAMLASNNIIFDGNLYKTPDLNWDMVSYPTWPEAPGLSLRIDEHVLAITSTSKNRDAAMLAINAVLSDEVQMDMSRQGRFSILKDAKIKASYGADMPFMNGKNIGAVSKTTPAKSFVTSKYDNIAATAMNNALKDIINNGKDVNTALRTADETVNQQIKTAEAGQ</sequence>
<evidence type="ECO:0008006" key="9">
    <source>
        <dbReference type="Google" id="ProtNLM"/>
    </source>
</evidence>
<dbReference type="InterPro" id="IPR050490">
    <property type="entry name" value="Bact_solute-bd_prot1"/>
</dbReference>
<evidence type="ECO:0000256" key="5">
    <source>
        <dbReference type="ARBA" id="ARBA00023288"/>
    </source>
</evidence>
<dbReference type="InterPro" id="IPR006059">
    <property type="entry name" value="SBP"/>
</dbReference>
<dbReference type="Proteomes" id="UP000730618">
    <property type="component" value="Unassembled WGS sequence"/>
</dbReference>
<name>A0ABN7THB8_9BACL</name>
<keyword evidence="2 6" id="KW-0732">Signal</keyword>
<evidence type="ECO:0000256" key="4">
    <source>
        <dbReference type="ARBA" id="ARBA00023139"/>
    </source>
</evidence>
<feature type="chain" id="PRO_5045154791" description="Extracellular solute-binding protein" evidence="6">
    <location>
        <begin position="21"/>
        <end position="438"/>
    </location>
</feature>
<dbReference type="PANTHER" id="PTHR43649:SF33">
    <property type="entry name" value="POLYGALACTURONAN_RHAMNOGALACTURONAN-BINDING PROTEIN YTCQ"/>
    <property type="match status" value="1"/>
</dbReference>
<evidence type="ECO:0000313" key="8">
    <source>
        <dbReference type="Proteomes" id="UP000730618"/>
    </source>
</evidence>
<accession>A0ABN7THB8</accession>
<feature type="signal peptide" evidence="6">
    <location>
        <begin position="1"/>
        <end position="20"/>
    </location>
</feature>
<organism evidence="7 8">
    <name type="scientific">Paenibacillus allorhizosphaerae</name>
    <dbReference type="NCBI Taxonomy" id="2849866"/>
    <lineage>
        <taxon>Bacteria</taxon>
        <taxon>Bacillati</taxon>
        <taxon>Bacillota</taxon>
        <taxon>Bacilli</taxon>
        <taxon>Bacillales</taxon>
        <taxon>Paenibacillaceae</taxon>
        <taxon>Paenibacillus</taxon>
    </lineage>
</organism>
<evidence type="ECO:0000256" key="6">
    <source>
        <dbReference type="SAM" id="SignalP"/>
    </source>
</evidence>
<dbReference type="RefSeq" id="WP_218097454.1">
    <property type="nucleotide sequence ID" value="NZ_CAJVCE010000002.1"/>
</dbReference>
<keyword evidence="5" id="KW-0449">Lipoprotein</keyword>